<keyword evidence="1" id="KW-0812">Transmembrane</keyword>
<protein>
    <recommendedName>
        <fullName evidence="4">ABC-type branched-chain amino acid transport system, substrate-binding protein</fullName>
    </recommendedName>
</protein>
<dbReference type="EMBL" id="BAABHF010000024">
    <property type="protein sequence ID" value="GAA4499684.1"/>
    <property type="molecule type" value="Genomic_DNA"/>
</dbReference>
<name>A0ABP8Q9Q8_9ACTN</name>
<evidence type="ECO:0008006" key="4">
    <source>
        <dbReference type="Google" id="ProtNLM"/>
    </source>
</evidence>
<dbReference type="SUPFAM" id="SSF53822">
    <property type="entry name" value="Periplasmic binding protein-like I"/>
    <property type="match status" value="1"/>
</dbReference>
<reference evidence="3" key="1">
    <citation type="journal article" date="2019" name="Int. J. Syst. Evol. Microbiol.">
        <title>The Global Catalogue of Microorganisms (GCM) 10K type strain sequencing project: providing services to taxonomists for standard genome sequencing and annotation.</title>
        <authorList>
            <consortium name="The Broad Institute Genomics Platform"/>
            <consortium name="The Broad Institute Genome Sequencing Center for Infectious Disease"/>
            <person name="Wu L."/>
            <person name="Ma J."/>
        </authorList>
    </citation>
    <scope>NUCLEOTIDE SEQUENCE [LARGE SCALE GENOMIC DNA]</scope>
    <source>
        <strain evidence="3">JCM 17933</strain>
    </source>
</reference>
<dbReference type="InterPro" id="IPR028082">
    <property type="entry name" value="Peripla_BP_I"/>
</dbReference>
<keyword evidence="1" id="KW-1133">Transmembrane helix</keyword>
<evidence type="ECO:0000313" key="3">
    <source>
        <dbReference type="Proteomes" id="UP001500503"/>
    </source>
</evidence>
<dbReference type="CDD" id="cd06268">
    <property type="entry name" value="PBP1_ABC_transporter_LIVBP-like"/>
    <property type="match status" value="1"/>
</dbReference>
<accession>A0ABP8Q9Q8</accession>
<feature type="transmembrane region" description="Helical" evidence="1">
    <location>
        <begin position="26"/>
        <end position="44"/>
    </location>
</feature>
<dbReference type="RefSeq" id="WP_345467216.1">
    <property type="nucleotide sequence ID" value="NZ_BAABHF010000024.1"/>
</dbReference>
<keyword evidence="3" id="KW-1185">Reference proteome</keyword>
<keyword evidence="1" id="KW-0472">Membrane</keyword>
<dbReference type="Proteomes" id="UP001500503">
    <property type="component" value="Unassembled WGS sequence"/>
</dbReference>
<evidence type="ECO:0000256" key="1">
    <source>
        <dbReference type="SAM" id="Phobius"/>
    </source>
</evidence>
<organism evidence="2 3">
    <name type="scientific">Actinoallomurus oryzae</name>
    <dbReference type="NCBI Taxonomy" id="502180"/>
    <lineage>
        <taxon>Bacteria</taxon>
        <taxon>Bacillati</taxon>
        <taxon>Actinomycetota</taxon>
        <taxon>Actinomycetes</taxon>
        <taxon>Streptosporangiales</taxon>
        <taxon>Thermomonosporaceae</taxon>
        <taxon>Actinoallomurus</taxon>
    </lineage>
</organism>
<proteinExistence type="predicted"/>
<sequence length="506" mass="55172">MTDISFDPWQTDRGRRLRRRRNARRVVAVLAAAVIVAVTIWYHFTRPVRCSAGVLRLDGECVGVSYEKAFAPVGQDVLEKVRNAIKAENDWVDSQGGRPVTVAFLGPLTDIDPDGLTGGRIVHEIEGAYIAQHRLNHGPLGTGQRRIKLTLANEGHGERHWKAAVDQLVAMTDDDAPLEAVIGLVLSQKETAQAALELSKKHVPVIGDIITADGLDATGAVVGRPLDYLARVAIPNDQQIHTIADHLAKYRKDLRTAVMLTDLNGSDMYNTSLRKDFEKYLGEYWARGGHADDPFIGAGDIQKDIPGAVRDFCGPNRADMVMFAGRANALNQFISDLRAYQTQQGQSCKVRPLTIVTGSDAAVFSDGKAEPADRSGHPDASRFTVLYVPLADPNVLKRTNPRPWSAFATEFTRRTPGDSPKTVFSASDLNDGWGIAAHDAMMTAGSAIRQADSDSAGAPPKREDIRVSLRQFQLGRQITGAVTLTNLDRNGNPKPTTPPVVLQIQR</sequence>
<gene>
    <name evidence="2" type="ORF">GCM10023191_047000</name>
</gene>
<evidence type="ECO:0000313" key="2">
    <source>
        <dbReference type="EMBL" id="GAA4499684.1"/>
    </source>
</evidence>
<comment type="caution">
    <text evidence="2">The sequence shown here is derived from an EMBL/GenBank/DDBJ whole genome shotgun (WGS) entry which is preliminary data.</text>
</comment>
<dbReference type="Gene3D" id="3.40.50.2300">
    <property type="match status" value="2"/>
</dbReference>